<dbReference type="Gene3D" id="1.10.560.10">
    <property type="entry name" value="GroEL-like equatorial domain"/>
    <property type="match status" value="1"/>
</dbReference>
<dbReference type="GO" id="GO:0042026">
    <property type="term" value="P:protein refolding"/>
    <property type="evidence" value="ECO:0007669"/>
    <property type="project" value="UniProtKB-UniRule"/>
</dbReference>
<dbReference type="SUPFAM" id="SSF54849">
    <property type="entry name" value="GroEL-intermediate domain like"/>
    <property type="match status" value="1"/>
</dbReference>
<organism evidence="12 13">
    <name type="scientific">Actinomadura viridis</name>
    <dbReference type="NCBI Taxonomy" id="58110"/>
    <lineage>
        <taxon>Bacteria</taxon>
        <taxon>Bacillati</taxon>
        <taxon>Actinomycetota</taxon>
        <taxon>Actinomycetes</taxon>
        <taxon>Streptosporangiales</taxon>
        <taxon>Thermomonosporaceae</taxon>
        <taxon>Actinomadura</taxon>
    </lineage>
</organism>
<dbReference type="NCBIfam" id="NF009489">
    <property type="entry name" value="PRK12851.1"/>
    <property type="match status" value="1"/>
</dbReference>
<keyword evidence="4 9" id="KW-0547">Nucleotide-binding</keyword>
<sequence>MAKILEFDEDARRALERGVNALADAVKVTIGPRGRNVVIDKKFGAPTITNDGVTIAREVELEDPYENLGAQLAKEVATKTNDIAGDGTTTATVLAQALVREGLRNVAAGASPLALKRGIDAAARHISDQLLKTAREVDEKGEIAHVATISAQDAQIGDLIAEAFDKVGKDGVITVEEAHTFGLELEFTEGLQFDKGYLSPHMVTDPERMEAVLEDAYVLIVDGKISNVQEFLPLAEKVAQTKKPLLVVAEDVEGEALALLVANKIRGTFLSVAVKAPGFGDRRKAMLGDMATLTGGQVVSEAIGLKLDSIGLDDLGRARRITVTKDATTIVDGSGAQEEIDARVNQIKVEIENSDSDWDREKLQERLAKLAGGVCVLRVGAATEVELKEKKHRLEDAISATRAAIEEGIVSGGGSALVHVGKEGFDALGLSGDEATGAEAVRRSLVEPLRWISENAGQEGYVVVSKVQELPAGHGYNAATGEYGDLIAQGVIDPVKVTRSAVTNAASIAGMLLSTEVLVVEKPEEADEAAAGGGHGHGHGHGH</sequence>
<dbReference type="InterPro" id="IPR027410">
    <property type="entry name" value="TCP-1-like_intermed_sf"/>
</dbReference>
<dbReference type="GO" id="GO:0009986">
    <property type="term" value="C:cell surface"/>
    <property type="evidence" value="ECO:0007669"/>
    <property type="project" value="UniProtKB-SubCell"/>
</dbReference>
<dbReference type="GO" id="GO:0042603">
    <property type="term" value="C:capsule"/>
    <property type="evidence" value="ECO:0007669"/>
    <property type="project" value="UniProtKB-SubCell"/>
</dbReference>
<evidence type="ECO:0000256" key="5">
    <source>
        <dbReference type="ARBA" id="ARBA00022840"/>
    </source>
</evidence>
<dbReference type="SUPFAM" id="SSF52029">
    <property type="entry name" value="GroEL apical domain-like"/>
    <property type="match status" value="1"/>
</dbReference>
<evidence type="ECO:0000313" key="12">
    <source>
        <dbReference type="EMBL" id="MBG6086486.1"/>
    </source>
</evidence>
<dbReference type="GO" id="GO:0009408">
    <property type="term" value="P:response to heat"/>
    <property type="evidence" value="ECO:0007669"/>
    <property type="project" value="UniProtKB-ARBA"/>
</dbReference>
<keyword evidence="6 9" id="KW-0143">Chaperone</keyword>
<evidence type="ECO:0000256" key="7">
    <source>
        <dbReference type="ARBA" id="ARBA00023235"/>
    </source>
</evidence>
<keyword evidence="5 9" id="KW-0067">ATP-binding</keyword>
<dbReference type="CDD" id="cd03344">
    <property type="entry name" value="GroEL"/>
    <property type="match status" value="1"/>
</dbReference>
<feature type="binding site" evidence="9">
    <location>
        <begin position="86"/>
        <end position="90"/>
    </location>
    <ligand>
        <name>ATP</name>
        <dbReference type="ChEBI" id="CHEBI:30616"/>
    </ligand>
</feature>
<evidence type="ECO:0000256" key="10">
    <source>
        <dbReference type="RuleBase" id="RU000418"/>
    </source>
</evidence>
<keyword evidence="9" id="KW-0963">Cytoplasm</keyword>
<dbReference type="SUPFAM" id="SSF48592">
    <property type="entry name" value="GroEL equatorial domain-like"/>
    <property type="match status" value="1"/>
</dbReference>
<evidence type="ECO:0000313" key="13">
    <source>
        <dbReference type="Proteomes" id="UP000614047"/>
    </source>
</evidence>
<evidence type="ECO:0000256" key="1">
    <source>
        <dbReference type="ARBA" id="ARBA00004191"/>
    </source>
</evidence>
<dbReference type="EMBL" id="JADOUA010000001">
    <property type="protein sequence ID" value="MBG6086486.1"/>
    <property type="molecule type" value="Genomic_DNA"/>
</dbReference>
<proteinExistence type="inferred from homology"/>
<dbReference type="PANTHER" id="PTHR45633">
    <property type="entry name" value="60 KDA HEAT SHOCK PROTEIN, MITOCHONDRIAL"/>
    <property type="match status" value="1"/>
</dbReference>
<evidence type="ECO:0000256" key="11">
    <source>
        <dbReference type="RuleBase" id="RU000419"/>
    </source>
</evidence>
<feature type="binding site" evidence="9">
    <location>
        <begin position="29"/>
        <end position="32"/>
    </location>
    <ligand>
        <name>ATP</name>
        <dbReference type="ChEBI" id="CHEBI:30616"/>
    </ligand>
</feature>
<evidence type="ECO:0000256" key="2">
    <source>
        <dbReference type="ARBA" id="ARBA00004241"/>
    </source>
</evidence>
<dbReference type="Gene3D" id="3.30.260.10">
    <property type="entry name" value="TCP-1-like chaperonin intermediate domain"/>
    <property type="match status" value="1"/>
</dbReference>
<dbReference type="Gene3D" id="3.50.7.10">
    <property type="entry name" value="GroEL"/>
    <property type="match status" value="1"/>
</dbReference>
<dbReference type="Pfam" id="PF00118">
    <property type="entry name" value="Cpn60_TCP1"/>
    <property type="match status" value="1"/>
</dbReference>
<dbReference type="InterPro" id="IPR002423">
    <property type="entry name" value="Cpn60/GroEL/TCP-1"/>
</dbReference>
<comment type="function">
    <text evidence="9 11">Together with its co-chaperonin GroES, plays an essential role in assisting protein folding. The GroEL-GroES system forms a nano-cage that allows encapsulation of the non-native substrate proteins and provides a physical environment optimized to promote and accelerate protein folding.</text>
</comment>
<comment type="subunit">
    <text evidence="9 11">Forms a cylinder of 14 subunits composed of two heptameric rings stacked back-to-back. Interacts with the co-chaperonin GroES.</text>
</comment>
<comment type="similarity">
    <text evidence="3 9 10">Belongs to the chaperonin (HSP60) family.</text>
</comment>
<dbReference type="NCBIfam" id="NF009488">
    <property type="entry name" value="PRK12850.1"/>
    <property type="match status" value="1"/>
</dbReference>
<feature type="binding site" evidence="9">
    <location>
        <position position="493"/>
    </location>
    <ligand>
        <name>ATP</name>
        <dbReference type="ChEBI" id="CHEBI:30616"/>
    </ligand>
</feature>
<evidence type="ECO:0000256" key="6">
    <source>
        <dbReference type="ARBA" id="ARBA00023186"/>
    </source>
</evidence>
<gene>
    <name evidence="9" type="primary">groEL</name>
    <name evidence="9" type="synonym">groL</name>
    <name evidence="12" type="ORF">IW256_000599</name>
</gene>
<dbReference type="FunFam" id="3.50.7.10:FF:000001">
    <property type="entry name" value="60 kDa chaperonin"/>
    <property type="match status" value="1"/>
</dbReference>
<dbReference type="NCBIfam" id="NF000592">
    <property type="entry name" value="PRK00013.1"/>
    <property type="match status" value="1"/>
</dbReference>
<dbReference type="PROSITE" id="PS00296">
    <property type="entry name" value="CHAPERONINS_CPN60"/>
    <property type="match status" value="1"/>
</dbReference>
<evidence type="ECO:0000256" key="9">
    <source>
        <dbReference type="HAMAP-Rule" id="MF_00600"/>
    </source>
</evidence>
<comment type="subcellular location">
    <subcellularLocation>
        <location evidence="2">Cell surface</location>
    </subcellularLocation>
    <subcellularLocation>
        <location evidence="9">Cytoplasm</location>
    </subcellularLocation>
    <subcellularLocation>
        <location evidence="8">Secreted</location>
        <location evidence="8">Capsule</location>
    </subcellularLocation>
    <subcellularLocation>
        <location evidence="1">Secreted</location>
        <location evidence="1">Cell wall</location>
    </subcellularLocation>
</comment>
<reference evidence="12" key="1">
    <citation type="submission" date="2020-11" db="EMBL/GenBank/DDBJ databases">
        <title>Sequencing the genomes of 1000 actinobacteria strains.</title>
        <authorList>
            <person name="Klenk H.-P."/>
        </authorList>
    </citation>
    <scope>NUCLEOTIDE SEQUENCE</scope>
    <source>
        <strain evidence="12">DSM 43175</strain>
    </source>
</reference>
<dbReference type="GO" id="GO:0051082">
    <property type="term" value="F:unfolded protein binding"/>
    <property type="evidence" value="ECO:0007669"/>
    <property type="project" value="UniProtKB-UniRule"/>
</dbReference>
<comment type="caution">
    <text evidence="9">Lacks conserved residue(s) required for the propagation of feature annotation.</text>
</comment>
<evidence type="ECO:0000256" key="8">
    <source>
        <dbReference type="ARBA" id="ARBA00025702"/>
    </source>
</evidence>
<evidence type="ECO:0000256" key="3">
    <source>
        <dbReference type="ARBA" id="ARBA00006607"/>
    </source>
</evidence>
<dbReference type="AlphaFoldDB" id="A0A931DFG0"/>
<dbReference type="RefSeq" id="WP_197009480.1">
    <property type="nucleotide sequence ID" value="NZ_BAABES010000013.1"/>
</dbReference>
<protein>
    <recommendedName>
        <fullName evidence="9">Chaperonin GroEL</fullName>
        <ecNumber evidence="9">5.6.1.7</ecNumber>
    </recommendedName>
    <alternativeName>
        <fullName evidence="9">60 kDa chaperonin</fullName>
    </alternativeName>
    <alternativeName>
        <fullName evidence="9">Chaperonin-60</fullName>
        <shortName evidence="9">Cpn60</shortName>
    </alternativeName>
</protein>
<dbReference type="Proteomes" id="UP000614047">
    <property type="component" value="Unassembled WGS sequence"/>
</dbReference>
<dbReference type="InterPro" id="IPR018370">
    <property type="entry name" value="Chaperonin_Cpn60_CS"/>
</dbReference>
<dbReference type="NCBIfam" id="NF009487">
    <property type="entry name" value="PRK12849.1"/>
    <property type="match status" value="1"/>
</dbReference>
<dbReference type="EC" id="5.6.1.7" evidence="9"/>
<dbReference type="InterPro" id="IPR027409">
    <property type="entry name" value="GroEL-like_apical_dom_sf"/>
</dbReference>
<dbReference type="PRINTS" id="PR00298">
    <property type="entry name" value="CHAPERONIN60"/>
</dbReference>
<dbReference type="InterPro" id="IPR027413">
    <property type="entry name" value="GROEL-like_equatorial_sf"/>
</dbReference>
<feature type="binding site" evidence="9">
    <location>
        <position position="413"/>
    </location>
    <ligand>
        <name>ATP</name>
        <dbReference type="ChEBI" id="CHEBI:30616"/>
    </ligand>
</feature>
<keyword evidence="13" id="KW-1185">Reference proteome</keyword>
<comment type="caution">
    <text evidence="12">The sequence shown here is derived from an EMBL/GenBank/DDBJ whole genome shotgun (WGS) entry which is preliminary data.</text>
</comment>
<evidence type="ECO:0000256" key="4">
    <source>
        <dbReference type="ARBA" id="ARBA00022741"/>
    </source>
</evidence>
<dbReference type="InterPro" id="IPR001844">
    <property type="entry name" value="Cpn60/GroEL"/>
</dbReference>
<dbReference type="GO" id="GO:0005737">
    <property type="term" value="C:cytoplasm"/>
    <property type="evidence" value="ECO:0007669"/>
    <property type="project" value="UniProtKB-SubCell"/>
</dbReference>
<accession>A0A931DFG0</accession>
<dbReference type="GO" id="GO:0140662">
    <property type="term" value="F:ATP-dependent protein folding chaperone"/>
    <property type="evidence" value="ECO:0007669"/>
    <property type="project" value="InterPro"/>
</dbReference>
<keyword evidence="7 9" id="KW-0413">Isomerase</keyword>
<dbReference type="GO" id="GO:0016853">
    <property type="term" value="F:isomerase activity"/>
    <property type="evidence" value="ECO:0007669"/>
    <property type="project" value="UniProtKB-KW"/>
</dbReference>
<dbReference type="NCBIfam" id="TIGR02348">
    <property type="entry name" value="GroEL"/>
    <property type="match status" value="1"/>
</dbReference>
<feature type="binding site" evidence="9">
    <location>
        <begin position="477"/>
        <end position="479"/>
    </location>
    <ligand>
        <name>ATP</name>
        <dbReference type="ChEBI" id="CHEBI:30616"/>
    </ligand>
</feature>
<dbReference type="GO" id="GO:0005524">
    <property type="term" value="F:ATP binding"/>
    <property type="evidence" value="ECO:0007669"/>
    <property type="project" value="UniProtKB-UniRule"/>
</dbReference>
<name>A0A931DFG0_9ACTN</name>
<dbReference type="HAMAP" id="MF_00600">
    <property type="entry name" value="CH60"/>
    <property type="match status" value="1"/>
</dbReference>